<dbReference type="EMBL" id="OQ025560">
    <property type="protein sequence ID" value="WBY65445.1"/>
    <property type="molecule type" value="Genomic_DNA"/>
</dbReference>
<organism evidence="1 2">
    <name type="scientific">Pasteurella phage vB_PmuM_CFP3</name>
    <dbReference type="NCBI Taxonomy" id="3017169"/>
    <lineage>
        <taxon>Viruses</taxon>
        <taxon>Duplodnaviria</taxon>
        <taxon>Heunggongvirae</taxon>
        <taxon>Uroviricota</taxon>
        <taxon>Caudoviricetes</taxon>
        <taxon>Peduoviridae</taxon>
        <taxon>Irtavirus</taxon>
        <taxon>Irtavirus CFP3</taxon>
    </lineage>
</organism>
<gene>
    <name evidence="1" type="ORF">FP3_000014</name>
</gene>
<evidence type="ECO:0000313" key="1">
    <source>
        <dbReference type="EMBL" id="WBY65445.1"/>
    </source>
</evidence>
<evidence type="ECO:0000313" key="2">
    <source>
        <dbReference type="Proteomes" id="UP001211639"/>
    </source>
</evidence>
<proteinExistence type="predicted"/>
<accession>A0AAE9X4L3</accession>
<keyword evidence="2" id="KW-1185">Reference proteome</keyword>
<name>A0AAE9X4L3_9CAUD</name>
<protein>
    <submittedName>
        <fullName evidence="1">Uncharacterized protein</fullName>
    </submittedName>
</protein>
<sequence>MQFGKYATKNTAKIEVCAMQFVMSIKIQNEDDSIQSSLKPKLDKQKTRIAQIKKTALYSKTGKQSRLEGATIWGISYE</sequence>
<reference evidence="1" key="1">
    <citation type="submission" date="2022-12" db="EMBL/GenBank/DDBJ databases">
        <title>Complete genomic sequence of Pasteurella multocida phage vB_PmuM_CFP3.</title>
        <authorList>
            <person name="Cheng L."/>
            <person name="Chen H."/>
            <person name="Jiang N."/>
            <person name="Fu Q."/>
            <person name="Liu R."/>
            <person name="Huang Y."/>
            <person name="Fu G."/>
        </authorList>
    </citation>
    <scope>NUCLEOTIDE SEQUENCE</scope>
</reference>
<dbReference type="Proteomes" id="UP001211639">
    <property type="component" value="Segment"/>
</dbReference>